<evidence type="ECO:0000313" key="1">
    <source>
        <dbReference type="EMBL" id="MFC3457260.1"/>
    </source>
</evidence>
<proteinExistence type="predicted"/>
<accession>A0ABV7PF39</accession>
<name>A0ABV7PF39_9BURK</name>
<dbReference type="Pfam" id="PF11367">
    <property type="entry name" value="Tail_completion_gp17"/>
    <property type="match status" value="1"/>
</dbReference>
<dbReference type="InterPro" id="IPR021508">
    <property type="entry name" value="Gp17-like"/>
</dbReference>
<reference evidence="2" key="1">
    <citation type="journal article" date="2019" name="Int. J. Syst. Evol. Microbiol.">
        <title>The Global Catalogue of Microorganisms (GCM) 10K type strain sequencing project: providing services to taxonomists for standard genome sequencing and annotation.</title>
        <authorList>
            <consortium name="The Broad Institute Genomics Platform"/>
            <consortium name="The Broad Institute Genome Sequencing Center for Infectious Disease"/>
            <person name="Wu L."/>
            <person name="Ma J."/>
        </authorList>
    </citation>
    <scope>NUCLEOTIDE SEQUENCE [LARGE SCALE GENOMIC DNA]</scope>
    <source>
        <strain evidence="2">CCM 7480</strain>
    </source>
</reference>
<dbReference type="Proteomes" id="UP001595665">
    <property type="component" value="Unassembled WGS sequence"/>
</dbReference>
<protein>
    <submittedName>
        <fullName evidence="1">DUF3168 domain-containing protein</fullName>
    </submittedName>
</protein>
<evidence type="ECO:0000313" key="2">
    <source>
        <dbReference type="Proteomes" id="UP001595665"/>
    </source>
</evidence>
<dbReference type="EMBL" id="JBHRVV010000001">
    <property type="protein sequence ID" value="MFC3457260.1"/>
    <property type="molecule type" value="Genomic_DNA"/>
</dbReference>
<organism evidence="1 2">
    <name type="scientific">Massilia haematophila</name>
    <dbReference type="NCBI Taxonomy" id="457923"/>
    <lineage>
        <taxon>Bacteria</taxon>
        <taxon>Pseudomonadati</taxon>
        <taxon>Pseudomonadota</taxon>
        <taxon>Betaproteobacteria</taxon>
        <taxon>Burkholderiales</taxon>
        <taxon>Oxalobacteraceae</taxon>
        <taxon>Telluria group</taxon>
        <taxon>Massilia</taxon>
    </lineage>
</organism>
<comment type="caution">
    <text evidence="1">The sequence shown here is derived from an EMBL/GenBank/DDBJ whole genome shotgun (WGS) entry which is preliminary data.</text>
</comment>
<gene>
    <name evidence="1" type="ORF">ACFOPH_03205</name>
</gene>
<dbReference type="RefSeq" id="WP_312547551.1">
    <property type="nucleotide sequence ID" value="NZ_JBHRVV010000001.1"/>
</dbReference>
<keyword evidence="2" id="KW-1185">Reference proteome</keyword>
<sequence length="116" mass="12646">MTPHERLFSVLGGLSGGRVFPGIAEPDTPTPYITFQVIGGPPIHFVTGEAPAKRLARVQINVWSATSIEAFEVIAQVEDSLRAETALQLEVLTNAGDTYDELTTYRGAMQEFQLLL</sequence>